<dbReference type="SUPFAM" id="SSF55729">
    <property type="entry name" value="Acyl-CoA N-acyltransferases (Nat)"/>
    <property type="match status" value="1"/>
</dbReference>
<organism evidence="2 3">
    <name type="scientific">Frankia canadensis</name>
    <dbReference type="NCBI Taxonomy" id="1836972"/>
    <lineage>
        <taxon>Bacteria</taxon>
        <taxon>Bacillati</taxon>
        <taxon>Actinomycetota</taxon>
        <taxon>Actinomycetes</taxon>
        <taxon>Frankiales</taxon>
        <taxon>Frankiaceae</taxon>
        <taxon>Frankia</taxon>
    </lineage>
</organism>
<dbReference type="EMBL" id="FZMO01000547">
    <property type="protein sequence ID" value="SNQ51727.1"/>
    <property type="molecule type" value="Genomic_DNA"/>
</dbReference>
<keyword evidence="2" id="KW-0808">Transferase</keyword>
<evidence type="ECO:0000313" key="2">
    <source>
        <dbReference type="EMBL" id="SNQ51727.1"/>
    </source>
</evidence>
<evidence type="ECO:0000313" key="3">
    <source>
        <dbReference type="Proteomes" id="UP000234331"/>
    </source>
</evidence>
<dbReference type="GO" id="GO:0016747">
    <property type="term" value="F:acyltransferase activity, transferring groups other than amino-acyl groups"/>
    <property type="evidence" value="ECO:0007669"/>
    <property type="project" value="InterPro"/>
</dbReference>
<dbReference type="PROSITE" id="PS51186">
    <property type="entry name" value="GNAT"/>
    <property type="match status" value="1"/>
</dbReference>
<feature type="domain" description="N-acetyltransferase" evidence="1">
    <location>
        <begin position="145"/>
        <end position="290"/>
    </location>
</feature>
<dbReference type="AlphaFoldDB" id="A0A2I2L1I5"/>
<evidence type="ECO:0000259" key="1">
    <source>
        <dbReference type="PROSITE" id="PS51186"/>
    </source>
</evidence>
<dbReference type="InterPro" id="IPR000182">
    <property type="entry name" value="GNAT_dom"/>
</dbReference>
<gene>
    <name evidence="2" type="ORF">FRACA_80027</name>
</gene>
<dbReference type="RefSeq" id="WP_207770581.1">
    <property type="nucleotide sequence ID" value="NZ_FZMO01000547.1"/>
</dbReference>
<reference evidence="2 3" key="1">
    <citation type="submission" date="2017-06" db="EMBL/GenBank/DDBJ databases">
        <authorList>
            <person name="Kim H.J."/>
            <person name="Triplett B.A."/>
        </authorList>
    </citation>
    <scope>NUCLEOTIDE SEQUENCE [LARGE SCALE GENOMIC DNA]</scope>
    <source>
        <strain evidence="2">FRACA_ARgP5</strain>
    </source>
</reference>
<dbReference type="Pfam" id="PF00583">
    <property type="entry name" value="Acetyltransf_1"/>
    <property type="match status" value="1"/>
</dbReference>
<keyword evidence="3" id="KW-1185">Reference proteome</keyword>
<dbReference type="Gene3D" id="3.40.630.30">
    <property type="match status" value="1"/>
</dbReference>
<dbReference type="Proteomes" id="UP000234331">
    <property type="component" value="Unassembled WGS sequence"/>
</dbReference>
<proteinExistence type="predicted"/>
<accession>A0A2I2L1I5</accession>
<sequence length="290" mass="29956">MSIRIATPARSPLFCDVALAARIEGAEAGLIAGWSTTAGRRLGDAAGFVRPIAGGVASFAEADSPLNKVAGLGFDGVPSTSELDEVENAFAARGAAVQVELAHLVEEPIGALLTERGYRLVSFENVLGLALAAAGEPRRAALEGVEVRPSGAGELDHWVEVVADAVAIPDTQGVPSYEEFPREVIVNAMRDLAGASGLVRYAALRDGVLAGGASMRMSAGVAQFTGAATAPAHRRRGIQSALLTARLADAAAAGCDIAVVTTQPGSRSQHNVQRSGFDLLYTRAILVKEF</sequence>
<dbReference type="InterPro" id="IPR016181">
    <property type="entry name" value="Acyl_CoA_acyltransferase"/>
</dbReference>
<protein>
    <submittedName>
        <fullName evidence="2">Acetyltransferase (GNAT) domain-containing protein</fullName>
    </submittedName>
</protein>
<name>A0A2I2L1I5_9ACTN</name>